<dbReference type="Pfam" id="PF02810">
    <property type="entry name" value="SEC-C"/>
    <property type="match status" value="1"/>
</dbReference>
<dbReference type="SUPFAM" id="SSF55486">
    <property type="entry name" value="Metalloproteases ('zincins'), catalytic domain"/>
    <property type="match status" value="1"/>
</dbReference>
<dbReference type="Proteomes" id="UP000316213">
    <property type="component" value="Unassembled WGS sequence"/>
</dbReference>
<dbReference type="AlphaFoldDB" id="A0A5C5ZZM9"/>
<dbReference type="EMBL" id="SJPM01000011">
    <property type="protein sequence ID" value="TWT92575.1"/>
    <property type="molecule type" value="Genomic_DNA"/>
</dbReference>
<dbReference type="CDD" id="cd20169">
    <property type="entry name" value="Peptidase_M90_mtfA"/>
    <property type="match status" value="1"/>
</dbReference>
<dbReference type="InterPro" id="IPR042252">
    <property type="entry name" value="MtfA_N"/>
</dbReference>
<dbReference type="PANTHER" id="PTHR30164">
    <property type="entry name" value="MTFA PEPTIDASE"/>
    <property type="match status" value="1"/>
</dbReference>
<evidence type="ECO:0000313" key="3">
    <source>
        <dbReference type="Proteomes" id="UP000316213"/>
    </source>
</evidence>
<dbReference type="GO" id="GO:0008237">
    <property type="term" value="F:metallopeptidase activity"/>
    <property type="evidence" value="ECO:0007669"/>
    <property type="project" value="InterPro"/>
</dbReference>
<dbReference type="GO" id="GO:0004177">
    <property type="term" value="F:aminopeptidase activity"/>
    <property type="evidence" value="ECO:0007669"/>
    <property type="project" value="TreeGrafter"/>
</dbReference>
<dbReference type="PANTHER" id="PTHR30164:SF2">
    <property type="entry name" value="PROTEIN MTFA"/>
    <property type="match status" value="1"/>
</dbReference>
<dbReference type="GO" id="GO:0005829">
    <property type="term" value="C:cytosol"/>
    <property type="evidence" value="ECO:0007669"/>
    <property type="project" value="TreeGrafter"/>
</dbReference>
<gene>
    <name evidence="2" type="ORF">Pla100_45930</name>
</gene>
<keyword evidence="1" id="KW-0812">Transmembrane</keyword>
<evidence type="ECO:0000313" key="2">
    <source>
        <dbReference type="EMBL" id="TWT92575.1"/>
    </source>
</evidence>
<keyword evidence="3" id="KW-1185">Reference proteome</keyword>
<dbReference type="Gene3D" id="1.10.472.150">
    <property type="entry name" value="Glucose-regulated metallo-peptidase M90, N-terminal domain"/>
    <property type="match status" value="1"/>
</dbReference>
<dbReference type="OrthoDB" id="9786424at2"/>
<dbReference type="Pfam" id="PF06167">
    <property type="entry name" value="Peptidase_M90"/>
    <property type="match status" value="1"/>
</dbReference>
<dbReference type="SUPFAM" id="SSF103642">
    <property type="entry name" value="Sec-C motif"/>
    <property type="match status" value="1"/>
</dbReference>
<dbReference type="InterPro" id="IPR010384">
    <property type="entry name" value="MtfA_fam"/>
</dbReference>
<keyword evidence="1" id="KW-1133">Transmembrane helix</keyword>
<evidence type="ECO:0008006" key="4">
    <source>
        <dbReference type="Google" id="ProtNLM"/>
    </source>
</evidence>
<keyword evidence="1" id="KW-0472">Membrane</keyword>
<organism evidence="2 3">
    <name type="scientific">Neorhodopirellula pilleata</name>
    <dbReference type="NCBI Taxonomy" id="2714738"/>
    <lineage>
        <taxon>Bacteria</taxon>
        <taxon>Pseudomonadati</taxon>
        <taxon>Planctomycetota</taxon>
        <taxon>Planctomycetia</taxon>
        <taxon>Pirellulales</taxon>
        <taxon>Pirellulaceae</taxon>
        <taxon>Neorhodopirellula</taxon>
    </lineage>
</organism>
<sequence length="334" mass="37880">MLVSPSDNQRNRLLAYSVSVPLAIIGLGLAVKYPIAVVLVPIALGLFFLIRRQTMRRLKIMASPFPESWEATLQTQVEYFTALSDEKKTRFRNLVKVFLDEVQITGIRTEVDEPTRVLVAASAVIPIMGFEDFEYSRLGEVLIYPGSFDEQYQTDAGDHANTLGLVGTNHLSGVMILSKPSLIAGFQNSTDKRNVGIHEFAHLVDRADGEIDGIPPTITDETFDPWVRWVGEELKRDDVQTEHIDDYAYTNEAEYFAVLTEYFFESPKLLEQKNPKLYEMLRKMYHQDTKKLFSGRKPKRGRVGRNSPCPCGSGEKYKKCCLRKTRKGFPKSAV</sequence>
<dbReference type="RefSeq" id="WP_146580229.1">
    <property type="nucleotide sequence ID" value="NZ_SJPM01000011.1"/>
</dbReference>
<dbReference type="InterPro" id="IPR024079">
    <property type="entry name" value="MetalloPept_cat_dom_sf"/>
</dbReference>
<protein>
    <recommendedName>
        <fullName evidence="4">Protein MtfA</fullName>
    </recommendedName>
</protein>
<feature type="transmembrane region" description="Helical" evidence="1">
    <location>
        <begin position="20"/>
        <end position="50"/>
    </location>
</feature>
<dbReference type="InterPro" id="IPR004027">
    <property type="entry name" value="SEC_C_motif"/>
</dbReference>
<name>A0A5C5ZZM9_9BACT</name>
<evidence type="ECO:0000256" key="1">
    <source>
        <dbReference type="SAM" id="Phobius"/>
    </source>
</evidence>
<proteinExistence type="predicted"/>
<accession>A0A5C5ZZM9</accession>
<comment type="caution">
    <text evidence="2">The sequence shown here is derived from an EMBL/GenBank/DDBJ whole genome shotgun (WGS) entry which is preliminary data.</text>
</comment>
<dbReference type="Gene3D" id="3.40.390.10">
    <property type="entry name" value="Collagenase (Catalytic Domain)"/>
    <property type="match status" value="1"/>
</dbReference>
<reference evidence="2 3" key="1">
    <citation type="submission" date="2019-02" db="EMBL/GenBank/DDBJ databases">
        <title>Deep-cultivation of Planctomycetes and their phenomic and genomic characterization uncovers novel biology.</title>
        <authorList>
            <person name="Wiegand S."/>
            <person name="Jogler M."/>
            <person name="Boedeker C."/>
            <person name="Pinto D."/>
            <person name="Vollmers J."/>
            <person name="Rivas-Marin E."/>
            <person name="Kohn T."/>
            <person name="Peeters S.H."/>
            <person name="Heuer A."/>
            <person name="Rast P."/>
            <person name="Oberbeckmann S."/>
            <person name="Bunk B."/>
            <person name="Jeske O."/>
            <person name="Meyerdierks A."/>
            <person name="Storesund J.E."/>
            <person name="Kallscheuer N."/>
            <person name="Luecker S."/>
            <person name="Lage O.M."/>
            <person name="Pohl T."/>
            <person name="Merkel B.J."/>
            <person name="Hornburger P."/>
            <person name="Mueller R.-W."/>
            <person name="Bruemmer F."/>
            <person name="Labrenz M."/>
            <person name="Spormann A.M."/>
            <person name="Op Den Camp H."/>
            <person name="Overmann J."/>
            <person name="Amann R."/>
            <person name="Jetten M.S.M."/>
            <person name="Mascher T."/>
            <person name="Medema M.H."/>
            <person name="Devos D.P."/>
            <person name="Kaster A.-K."/>
            <person name="Ovreas L."/>
            <person name="Rohde M."/>
            <person name="Galperin M.Y."/>
            <person name="Jogler C."/>
        </authorList>
    </citation>
    <scope>NUCLEOTIDE SEQUENCE [LARGE SCALE GENOMIC DNA]</scope>
    <source>
        <strain evidence="2 3">Pla100</strain>
    </source>
</reference>